<feature type="compositionally biased region" description="Polar residues" evidence="1">
    <location>
        <begin position="337"/>
        <end position="350"/>
    </location>
</feature>
<feature type="region of interest" description="Disordered" evidence="1">
    <location>
        <begin position="156"/>
        <end position="201"/>
    </location>
</feature>
<feature type="compositionally biased region" description="Low complexity" evidence="1">
    <location>
        <begin position="295"/>
        <end position="321"/>
    </location>
</feature>
<dbReference type="HOGENOM" id="CLU_059814_0_0_1"/>
<feature type="transmembrane region" description="Helical" evidence="2">
    <location>
        <begin position="79"/>
        <end position="106"/>
    </location>
</feature>
<dbReference type="OrthoDB" id="6420920at2759"/>
<proteinExistence type="predicted"/>
<keyword evidence="2" id="KW-1133">Transmembrane helix</keyword>
<keyword evidence="2" id="KW-0812">Transmembrane</keyword>
<dbReference type="EMBL" id="KB740715">
    <property type="protein sequence ID" value="ENN79389.1"/>
    <property type="molecule type" value="Genomic_DNA"/>
</dbReference>
<evidence type="ECO:0000256" key="2">
    <source>
        <dbReference type="SAM" id="Phobius"/>
    </source>
</evidence>
<name>N6TG65_DENPD</name>
<protein>
    <submittedName>
        <fullName evidence="3">Uncharacterized protein</fullName>
    </submittedName>
</protein>
<keyword evidence="2" id="KW-0472">Membrane</keyword>
<evidence type="ECO:0000256" key="1">
    <source>
        <dbReference type="SAM" id="MobiDB-lite"/>
    </source>
</evidence>
<feature type="compositionally biased region" description="Polar residues" evidence="1">
    <location>
        <begin position="284"/>
        <end position="294"/>
    </location>
</feature>
<feature type="region of interest" description="Disordered" evidence="1">
    <location>
        <begin position="243"/>
        <end position="364"/>
    </location>
</feature>
<accession>N6TG65</accession>
<dbReference type="OMA" id="KPANSCS"/>
<dbReference type="AlphaFoldDB" id="N6TG65"/>
<organism evidence="3">
    <name type="scientific">Dendroctonus ponderosae</name>
    <name type="common">Mountain pine beetle</name>
    <dbReference type="NCBI Taxonomy" id="77166"/>
    <lineage>
        <taxon>Eukaryota</taxon>
        <taxon>Metazoa</taxon>
        <taxon>Ecdysozoa</taxon>
        <taxon>Arthropoda</taxon>
        <taxon>Hexapoda</taxon>
        <taxon>Insecta</taxon>
        <taxon>Pterygota</taxon>
        <taxon>Neoptera</taxon>
        <taxon>Endopterygota</taxon>
        <taxon>Coleoptera</taxon>
        <taxon>Polyphaga</taxon>
        <taxon>Cucujiformia</taxon>
        <taxon>Curculionidae</taxon>
        <taxon>Scolytinae</taxon>
        <taxon>Dendroctonus</taxon>
    </lineage>
</organism>
<gene>
    <name evidence="3" type="ORF">YQE_04161</name>
</gene>
<reference evidence="3" key="1">
    <citation type="journal article" date="2013" name="Genome Biol.">
        <title>Draft genome of the mountain pine beetle, Dendroctonus ponderosae Hopkins, a major forest pest.</title>
        <authorList>
            <person name="Keeling C.I."/>
            <person name="Yuen M.M."/>
            <person name="Liao N.Y."/>
            <person name="Docking T.R."/>
            <person name="Chan S.K."/>
            <person name="Taylor G.A."/>
            <person name="Palmquist D.L."/>
            <person name="Jackman S.D."/>
            <person name="Nguyen A."/>
            <person name="Li M."/>
            <person name="Henderson H."/>
            <person name="Janes J.K."/>
            <person name="Zhao Y."/>
            <person name="Pandoh P."/>
            <person name="Moore R."/>
            <person name="Sperling F.A."/>
            <person name="Huber D.P."/>
            <person name="Birol I."/>
            <person name="Jones S.J."/>
            <person name="Bohlmann J."/>
        </authorList>
    </citation>
    <scope>NUCLEOTIDE SEQUENCE</scope>
</reference>
<feature type="non-terminal residue" evidence="3">
    <location>
        <position position="1"/>
    </location>
</feature>
<feature type="transmembrane region" description="Helical" evidence="2">
    <location>
        <begin position="126"/>
        <end position="145"/>
    </location>
</feature>
<evidence type="ECO:0000313" key="3">
    <source>
        <dbReference type="EMBL" id="ENN79389.1"/>
    </source>
</evidence>
<sequence length="364" mass="38258">MKTSTLIYAIDRAKKLLKELEMTMDTLDLGKPANSCSTIGKVAVWVAGLVASIAVVVLGIFCILSVLQLAMINSKEQVVLKYSATVLTKVVMAFVSALLAIVAASLFATQIDDERNGFEVTRGPGFYLEVLSIILNSCLCVMSLYDMFFSRREGGDPTTTSMPVEPTTYGNPGFRDRGTNGGISMTDASGKPYTGASNGSMASMNTTSTTLGSTNGSTVLSIILNSCLCVMSLYDMFFSRREGGDPTTTSMPVEPTTYGNPGFRDRGTNGGISMTDASGKPYTGASNGSMASMNTTSTTLGSTNGSTVGSSIGTARSPLRSSLKKPKPKDGLGIQNPGFSGTSPTLNRNGSTKKVRIQTHSTEV</sequence>
<feature type="transmembrane region" description="Helical" evidence="2">
    <location>
        <begin position="42"/>
        <end position="67"/>
    </location>
</feature>